<protein>
    <submittedName>
        <fullName evidence="1">Uncharacterized protein</fullName>
    </submittedName>
</protein>
<accession>A0A160V6A1</accession>
<dbReference type="EMBL" id="FAXA01000032">
    <property type="protein sequence ID" value="CUV01269.1"/>
    <property type="molecule type" value="Genomic_DNA"/>
</dbReference>
<reference evidence="1" key="1">
    <citation type="submission" date="2015-10" db="EMBL/GenBank/DDBJ databases">
        <authorList>
            <person name="Gilbert D.G."/>
        </authorList>
    </citation>
    <scope>NUCLEOTIDE SEQUENCE</scope>
</reference>
<dbReference type="AlphaFoldDB" id="A0A160V6A1"/>
<evidence type="ECO:0000313" key="1">
    <source>
        <dbReference type="EMBL" id="CUV01269.1"/>
    </source>
</evidence>
<gene>
    <name evidence="1" type="ORF">MGWOODY_Clf1048</name>
</gene>
<name>A0A160V6A1_9ZZZZ</name>
<proteinExistence type="predicted"/>
<organism evidence="1">
    <name type="scientific">hydrothermal vent metagenome</name>
    <dbReference type="NCBI Taxonomy" id="652676"/>
    <lineage>
        <taxon>unclassified sequences</taxon>
        <taxon>metagenomes</taxon>
        <taxon>ecological metagenomes</taxon>
    </lineage>
</organism>
<sequence>MIPTSNLANVNDMDFLNPSFYDAKFVRTSTGHGFNLDLLEPGIYDAKLARVSSVRENYGVDPYENVAKVIRTNSGMDIGLLGPGFCNAKLVNSYRSIEGLQEDNIIYSQNHHAEVTASTPLASAPSFLFRKGGAFFG</sequence>